<organism evidence="1 2">
    <name type="scientific">Holothuria leucospilota</name>
    <name type="common">Black long sea cucumber</name>
    <name type="synonym">Mertensiothuria leucospilota</name>
    <dbReference type="NCBI Taxonomy" id="206669"/>
    <lineage>
        <taxon>Eukaryota</taxon>
        <taxon>Metazoa</taxon>
        <taxon>Echinodermata</taxon>
        <taxon>Eleutherozoa</taxon>
        <taxon>Echinozoa</taxon>
        <taxon>Holothuroidea</taxon>
        <taxon>Aspidochirotacea</taxon>
        <taxon>Aspidochirotida</taxon>
        <taxon>Holothuriidae</taxon>
        <taxon>Holothuria</taxon>
    </lineage>
</organism>
<reference evidence="1" key="1">
    <citation type="submission" date="2021-10" db="EMBL/GenBank/DDBJ databases">
        <title>Tropical sea cucumber genome reveals ecological adaptation and Cuvierian tubules defense mechanism.</title>
        <authorList>
            <person name="Chen T."/>
        </authorList>
    </citation>
    <scope>NUCLEOTIDE SEQUENCE</scope>
    <source>
        <strain evidence="1">Nanhai2018</strain>
        <tissue evidence="1">Muscle</tissue>
    </source>
</reference>
<accession>A0A9Q1BQ65</accession>
<evidence type="ECO:0000313" key="2">
    <source>
        <dbReference type="Proteomes" id="UP001152320"/>
    </source>
</evidence>
<protein>
    <submittedName>
        <fullName evidence="1">Uncharacterized protein</fullName>
    </submittedName>
</protein>
<sequence length="75" mass="8634">MTLRIGLLPAQQAISQGCDPPAKEKFTHHALTRTHTYRPTLRIIVFPDNFQVTAHMVSLLFHFVHLMAQKQVKQK</sequence>
<name>A0A9Q1BQ65_HOLLE</name>
<dbReference type="Proteomes" id="UP001152320">
    <property type="component" value="Chromosome 13"/>
</dbReference>
<comment type="caution">
    <text evidence="1">The sequence shown here is derived from an EMBL/GenBank/DDBJ whole genome shotgun (WGS) entry which is preliminary data.</text>
</comment>
<dbReference type="EMBL" id="JAIZAY010000013">
    <property type="protein sequence ID" value="KAJ8030787.1"/>
    <property type="molecule type" value="Genomic_DNA"/>
</dbReference>
<keyword evidence="2" id="KW-1185">Reference proteome</keyword>
<dbReference type="PROSITE" id="PS51257">
    <property type="entry name" value="PROKAR_LIPOPROTEIN"/>
    <property type="match status" value="1"/>
</dbReference>
<dbReference type="AlphaFoldDB" id="A0A9Q1BQ65"/>
<gene>
    <name evidence="1" type="ORF">HOLleu_27293</name>
</gene>
<proteinExistence type="predicted"/>
<evidence type="ECO:0000313" key="1">
    <source>
        <dbReference type="EMBL" id="KAJ8030787.1"/>
    </source>
</evidence>